<comment type="caution">
    <text evidence="1">The sequence shown here is derived from an EMBL/GenBank/DDBJ whole genome shotgun (WGS) entry which is preliminary data.</text>
</comment>
<reference evidence="1" key="1">
    <citation type="journal article" date="2012" name="PLoS ONE">
        <title>Gene sets for utilization of primary and secondary nutrition supplies in the distal gut of endangered iberian lynx.</title>
        <authorList>
            <person name="Alcaide M."/>
            <person name="Messina E."/>
            <person name="Richter M."/>
            <person name="Bargiela R."/>
            <person name="Peplies J."/>
            <person name="Huws S.A."/>
            <person name="Newbold C.J."/>
            <person name="Golyshin P.N."/>
            <person name="Simon M.A."/>
            <person name="Lopez G."/>
            <person name="Yakimov M.M."/>
            <person name="Ferrer M."/>
        </authorList>
    </citation>
    <scope>NUCLEOTIDE SEQUENCE</scope>
</reference>
<sequence length="233" mass="26442">MKGYKTIVVDTAKSMLDDYLSQYAVECNYKLKTNGLKRFGQMADDFKDFVNFLRSNNSDIVFICHDKETQDGDAIKHSPDCTGQSKDLLIRIADQVGYVFIQNNQRCVTFNPQDNYVGKNVAGLGLIQIPQYGTKEFETCMGDIIKSVKEAMQKRNEEQNAAHKLVSELRKQLSEAETDEDIAALIERMKELPKPMQGPFFKDMKENLAGKGFTYAAKDKKFVKDECNTETAD</sequence>
<dbReference type="EMBL" id="AMCI01009345">
    <property type="protein sequence ID" value="EJW89654.1"/>
    <property type="molecule type" value="Genomic_DNA"/>
</dbReference>
<name>J9FQL9_9ZZZZ</name>
<organism evidence="1">
    <name type="scientific">gut metagenome</name>
    <dbReference type="NCBI Taxonomy" id="749906"/>
    <lineage>
        <taxon>unclassified sequences</taxon>
        <taxon>metagenomes</taxon>
        <taxon>organismal metagenomes</taxon>
    </lineage>
</organism>
<gene>
    <name evidence="1" type="ORF">EVA_22254</name>
</gene>
<dbReference type="AlphaFoldDB" id="J9FQL9"/>
<protein>
    <submittedName>
        <fullName evidence="1">Uncharacterized protein</fullName>
    </submittedName>
</protein>
<proteinExistence type="predicted"/>
<accession>J9FQL9</accession>
<dbReference type="Pfam" id="PF13479">
    <property type="entry name" value="AAA_24"/>
    <property type="match status" value="1"/>
</dbReference>
<evidence type="ECO:0000313" key="1">
    <source>
        <dbReference type="EMBL" id="EJW89654.1"/>
    </source>
</evidence>